<dbReference type="PROSITE" id="PS50850">
    <property type="entry name" value="MFS"/>
    <property type="match status" value="1"/>
</dbReference>
<feature type="transmembrane region" description="Helical" evidence="5">
    <location>
        <begin position="105"/>
        <end position="128"/>
    </location>
</feature>
<feature type="transmembrane region" description="Helical" evidence="5">
    <location>
        <begin position="54"/>
        <end position="74"/>
    </location>
</feature>
<feature type="transmembrane region" description="Helical" evidence="5">
    <location>
        <begin position="334"/>
        <end position="353"/>
    </location>
</feature>
<dbReference type="InterPro" id="IPR011701">
    <property type="entry name" value="MFS"/>
</dbReference>
<evidence type="ECO:0000256" key="4">
    <source>
        <dbReference type="ARBA" id="ARBA00023136"/>
    </source>
</evidence>
<feature type="domain" description="Major facilitator superfamily (MFS) profile" evidence="6">
    <location>
        <begin position="13"/>
        <end position="499"/>
    </location>
</feature>
<dbReference type="GO" id="GO:0022857">
    <property type="term" value="F:transmembrane transporter activity"/>
    <property type="evidence" value="ECO:0007669"/>
    <property type="project" value="InterPro"/>
</dbReference>
<feature type="transmembrane region" description="Helical" evidence="5">
    <location>
        <begin position="140"/>
        <end position="161"/>
    </location>
</feature>
<feature type="transmembrane region" description="Helical" evidence="5">
    <location>
        <begin position="201"/>
        <end position="221"/>
    </location>
</feature>
<keyword evidence="8" id="KW-1185">Reference proteome</keyword>
<organism evidence="7 8">
    <name type="scientific">Amycolatopsis xylanica</name>
    <dbReference type="NCBI Taxonomy" id="589385"/>
    <lineage>
        <taxon>Bacteria</taxon>
        <taxon>Bacillati</taxon>
        <taxon>Actinomycetota</taxon>
        <taxon>Actinomycetes</taxon>
        <taxon>Pseudonocardiales</taxon>
        <taxon>Pseudonocardiaceae</taxon>
        <taxon>Amycolatopsis</taxon>
    </lineage>
</organism>
<dbReference type="Proteomes" id="UP000199515">
    <property type="component" value="Unassembled WGS sequence"/>
</dbReference>
<accession>A0A1H2V1H0</accession>
<keyword evidence="4 5" id="KW-0472">Membrane</keyword>
<dbReference type="SUPFAM" id="SSF103473">
    <property type="entry name" value="MFS general substrate transporter"/>
    <property type="match status" value="1"/>
</dbReference>
<feature type="transmembrane region" description="Helical" evidence="5">
    <location>
        <begin position="300"/>
        <end position="322"/>
    </location>
</feature>
<dbReference type="RefSeq" id="WP_091287249.1">
    <property type="nucleotide sequence ID" value="NZ_FNON01000001.1"/>
</dbReference>
<dbReference type="OrthoDB" id="9781469at2"/>
<feature type="transmembrane region" description="Helical" evidence="5">
    <location>
        <begin position="359"/>
        <end position="380"/>
    </location>
</feature>
<dbReference type="InterPro" id="IPR020846">
    <property type="entry name" value="MFS_dom"/>
</dbReference>
<reference evidence="7 8" key="1">
    <citation type="submission" date="2016-10" db="EMBL/GenBank/DDBJ databases">
        <authorList>
            <person name="de Groot N.N."/>
        </authorList>
    </citation>
    <scope>NUCLEOTIDE SEQUENCE [LARGE SCALE GENOMIC DNA]</scope>
    <source>
        <strain evidence="7 8">CPCC 202699</strain>
    </source>
</reference>
<dbReference type="CDD" id="cd17321">
    <property type="entry name" value="MFS_MMR_MDR_like"/>
    <property type="match status" value="1"/>
</dbReference>
<evidence type="ECO:0000259" key="6">
    <source>
        <dbReference type="PROSITE" id="PS50850"/>
    </source>
</evidence>
<name>A0A1H2V1H0_9PSEU</name>
<feature type="transmembrane region" description="Helical" evidence="5">
    <location>
        <begin position="167"/>
        <end position="189"/>
    </location>
</feature>
<feature type="transmembrane region" description="Helical" evidence="5">
    <location>
        <begin position="81"/>
        <end position="99"/>
    </location>
</feature>
<dbReference type="Gene3D" id="1.20.1250.20">
    <property type="entry name" value="MFS general substrate transporter like domains"/>
    <property type="match status" value="2"/>
</dbReference>
<dbReference type="PANTHER" id="PTHR42718">
    <property type="entry name" value="MAJOR FACILITATOR SUPERFAMILY MULTIDRUG TRANSPORTER MFSC"/>
    <property type="match status" value="1"/>
</dbReference>
<dbReference type="GO" id="GO:0005886">
    <property type="term" value="C:plasma membrane"/>
    <property type="evidence" value="ECO:0007669"/>
    <property type="project" value="UniProtKB-SubCell"/>
</dbReference>
<comment type="subcellular location">
    <subcellularLocation>
        <location evidence="1">Cell membrane</location>
        <topology evidence="1">Multi-pass membrane protein</topology>
    </subcellularLocation>
</comment>
<keyword evidence="3 5" id="KW-1133">Transmembrane helix</keyword>
<keyword evidence="2 5" id="KW-0812">Transmembrane</keyword>
<feature type="transmembrane region" description="Helical" evidence="5">
    <location>
        <begin position="401"/>
        <end position="423"/>
    </location>
</feature>
<feature type="transmembrane region" description="Helical" evidence="5">
    <location>
        <begin position="273"/>
        <end position="294"/>
    </location>
</feature>
<dbReference type="EMBL" id="FNON01000001">
    <property type="protein sequence ID" value="SDW62202.1"/>
    <property type="molecule type" value="Genomic_DNA"/>
</dbReference>
<feature type="transmembrane region" description="Helical" evidence="5">
    <location>
        <begin position="12"/>
        <end position="34"/>
    </location>
</feature>
<dbReference type="PANTHER" id="PTHR42718:SF42">
    <property type="entry name" value="EXPORT PROTEIN"/>
    <property type="match status" value="1"/>
</dbReference>
<protein>
    <submittedName>
        <fullName evidence="7">Drug resistance transporter, EmrB/QacA subfamily</fullName>
    </submittedName>
</protein>
<evidence type="ECO:0000256" key="3">
    <source>
        <dbReference type="ARBA" id="ARBA00022989"/>
    </source>
</evidence>
<dbReference type="Pfam" id="PF07690">
    <property type="entry name" value="MFS_1"/>
    <property type="match status" value="1"/>
</dbReference>
<feature type="transmembrane region" description="Helical" evidence="5">
    <location>
        <begin position="475"/>
        <end position="495"/>
    </location>
</feature>
<evidence type="ECO:0000313" key="7">
    <source>
        <dbReference type="EMBL" id="SDW62202.1"/>
    </source>
</evidence>
<evidence type="ECO:0000256" key="2">
    <source>
        <dbReference type="ARBA" id="ARBA00022692"/>
    </source>
</evidence>
<sequence length="499" mass="50486">MTSTVTQTRPRFVLAAAVTAQTLVLLDNTILNIAVDVLSDPVRGIGASASELAWAVSTYPLMFAALIFTGGALSDRFGPRATLVSGLTVLALASVFAAVSRDPALLVVARGVMGIGGALVTPATLAIATLGVPPERRARAVATWTSASGVAVAIGPVLGGVLLDRFWWGSVFLVNVPIAAVCVIGALSFVPKLSISDKRPLDPAGLILSMLGLGGLVFGIIEGGRAGWTDPLALTTVLTGLALIVAFALVQLRSRHPSFDVRLFTRPRFAGGALGLLLSFAGLAGQLFYCAFYLQGVHGLSPAQAGLVMTGAAVGIVAGNQLSPRAAAALSTRWTALAGLLLATATYAAFVLFDAHTPLVYLVLLLVAQGLGAGLAVPPVTSEMLAVLPAGRTGAGAAISAAARPLGSTLGVAALGSLLAAAYSTAIAPSLAGLPGTAREQAAASAEGARAVGQALGRPDLISAADNAYLRAMDLTAIVTAVVSLLGCMIIVRCFRRED</sequence>
<dbReference type="InterPro" id="IPR036259">
    <property type="entry name" value="MFS_trans_sf"/>
</dbReference>
<feature type="transmembrane region" description="Helical" evidence="5">
    <location>
        <begin position="233"/>
        <end position="252"/>
    </location>
</feature>
<dbReference type="AlphaFoldDB" id="A0A1H2V1H0"/>
<evidence type="ECO:0000256" key="5">
    <source>
        <dbReference type="SAM" id="Phobius"/>
    </source>
</evidence>
<dbReference type="STRING" id="589385.SAMN05421504_1011074"/>
<evidence type="ECO:0000313" key="8">
    <source>
        <dbReference type="Proteomes" id="UP000199515"/>
    </source>
</evidence>
<gene>
    <name evidence="7" type="ORF">SAMN05421504_1011074</name>
</gene>
<evidence type="ECO:0000256" key="1">
    <source>
        <dbReference type="ARBA" id="ARBA00004651"/>
    </source>
</evidence>
<proteinExistence type="predicted"/>